<feature type="region of interest" description="Disordered" evidence="9">
    <location>
        <begin position="173"/>
        <end position="194"/>
    </location>
</feature>
<evidence type="ECO:0000313" key="11">
    <source>
        <dbReference type="EMBL" id="MDK9361789.1"/>
    </source>
</evidence>
<dbReference type="GO" id="GO:0015288">
    <property type="term" value="F:porin activity"/>
    <property type="evidence" value="ECO:0007669"/>
    <property type="project" value="UniProtKB-KW"/>
</dbReference>
<feature type="chain" id="PRO_5042825643" evidence="10">
    <location>
        <begin position="22"/>
        <end position="378"/>
    </location>
</feature>
<dbReference type="CDD" id="cd00342">
    <property type="entry name" value="gram_neg_porins"/>
    <property type="match status" value="1"/>
</dbReference>
<comment type="subcellular location">
    <subcellularLocation>
        <location evidence="1">Cell outer membrane</location>
        <topology evidence="1">Multi-pass membrane protein</topology>
    </subcellularLocation>
</comment>
<dbReference type="GO" id="GO:0034220">
    <property type="term" value="P:monoatomic ion transmembrane transport"/>
    <property type="evidence" value="ECO:0007669"/>
    <property type="project" value="InterPro"/>
</dbReference>
<dbReference type="InterPro" id="IPR023614">
    <property type="entry name" value="Porin_dom_sf"/>
</dbReference>
<keyword evidence="5 10" id="KW-0732">Signal</keyword>
<dbReference type="InterPro" id="IPR050298">
    <property type="entry name" value="Gram-neg_bact_OMP"/>
</dbReference>
<keyword evidence="12" id="KW-1185">Reference proteome</keyword>
<dbReference type="NCBIfam" id="NF007841">
    <property type="entry name" value="PRK10554.1"/>
    <property type="match status" value="1"/>
</dbReference>
<sequence>MNRKVLALVIPALLAAGAAHSAEVYNKDGNKLDLYGKVDGLHYFSDDASKDGDQTYARLGFKGETQINDQLVGFGQWEYQVMGNSTEDQNTAFTRLAFAGLKVGDYGSFDYGRNYGVLYDVEGWTDMLPEFGGDTWAQSDVYMTSRTNGVATYRNTNFFGMVDGLNFALQYQGNNENGNNDNEGTNNSGRSFRKQNGDGFGISSTYDFGMGFSAGAAYSSSDRTNDQVNAGRAQNNQYAGGDKADAWTAGLKYDANNVYLATMYSETRNMTIYGSDDNGGIANKTQNFEVTAQYQFDFGLRPAISYLQSKGKDLGYNGNNTDKDLVKYADIGATYYFNKNMSTYVDYKINLLDNDDQFYKDAGISTDDIVALGLVYQF</sequence>
<evidence type="ECO:0000256" key="5">
    <source>
        <dbReference type="ARBA" id="ARBA00022729"/>
    </source>
</evidence>
<comment type="similarity">
    <text evidence="2">Belongs to the Gram-negative porin family.</text>
</comment>
<comment type="caution">
    <text evidence="11">The sequence shown here is derived from an EMBL/GenBank/DDBJ whole genome shotgun (WGS) entry which is preliminary data.</text>
</comment>
<keyword evidence="7" id="KW-0472">Membrane</keyword>
<dbReference type="PRINTS" id="PR00182">
    <property type="entry name" value="ECOLNEIPORIN"/>
</dbReference>
<keyword evidence="6" id="KW-0626">Porin</keyword>
<evidence type="ECO:0000256" key="8">
    <source>
        <dbReference type="ARBA" id="ARBA00023237"/>
    </source>
</evidence>
<accession>A0AAP4FV22</accession>
<keyword evidence="3" id="KW-1134">Transmembrane beta strand</keyword>
<dbReference type="GO" id="GO:0009279">
    <property type="term" value="C:cell outer membrane"/>
    <property type="evidence" value="ECO:0007669"/>
    <property type="project" value="UniProtKB-SubCell"/>
</dbReference>
<dbReference type="Proteomes" id="UP001223214">
    <property type="component" value="Unassembled WGS sequence"/>
</dbReference>
<dbReference type="RefSeq" id="WP_285144509.1">
    <property type="nucleotide sequence ID" value="NZ_JASSOL010000042.1"/>
</dbReference>
<dbReference type="InterPro" id="IPR033900">
    <property type="entry name" value="Gram_neg_porin_domain"/>
</dbReference>
<dbReference type="PANTHER" id="PTHR34501:SF8">
    <property type="entry name" value="OUTER MEMBRANE PORIN N-RELATED"/>
    <property type="match status" value="1"/>
</dbReference>
<keyword evidence="4" id="KW-0812">Transmembrane</keyword>
<evidence type="ECO:0000313" key="12">
    <source>
        <dbReference type="Proteomes" id="UP001223214"/>
    </source>
</evidence>
<keyword evidence="6" id="KW-0406">Ion transport</keyword>
<dbReference type="GO" id="GO:0046930">
    <property type="term" value="C:pore complex"/>
    <property type="evidence" value="ECO:0007669"/>
    <property type="project" value="UniProtKB-KW"/>
</dbReference>
<organism evidence="11 12">
    <name type="scientific">Lelliottia wanjuensis</name>
    <dbReference type="NCBI Taxonomy" id="3050585"/>
    <lineage>
        <taxon>Bacteria</taxon>
        <taxon>Pseudomonadati</taxon>
        <taxon>Pseudomonadota</taxon>
        <taxon>Gammaproteobacteria</taxon>
        <taxon>Enterobacterales</taxon>
        <taxon>Enterobacteriaceae</taxon>
        <taxon>Lelliottia</taxon>
    </lineage>
</organism>
<dbReference type="EMBL" id="JASSOM010000002">
    <property type="protein sequence ID" value="MDK9361789.1"/>
    <property type="molecule type" value="Genomic_DNA"/>
</dbReference>
<feature type="signal peptide" evidence="10">
    <location>
        <begin position="1"/>
        <end position="21"/>
    </location>
</feature>
<evidence type="ECO:0000256" key="7">
    <source>
        <dbReference type="ARBA" id="ARBA00023136"/>
    </source>
</evidence>
<proteinExistence type="inferred from homology"/>
<evidence type="ECO:0000256" key="2">
    <source>
        <dbReference type="ARBA" id="ARBA00007539"/>
    </source>
</evidence>
<evidence type="ECO:0000256" key="9">
    <source>
        <dbReference type="SAM" id="MobiDB-lite"/>
    </source>
</evidence>
<dbReference type="AlphaFoldDB" id="A0AAP4FV22"/>
<dbReference type="InterPro" id="IPR001897">
    <property type="entry name" value="Porin_gammaproteobac"/>
</dbReference>
<dbReference type="SUPFAM" id="SSF56935">
    <property type="entry name" value="Porins"/>
    <property type="match status" value="1"/>
</dbReference>
<dbReference type="PRINTS" id="PR00183">
    <property type="entry name" value="ECOLIPORIN"/>
</dbReference>
<gene>
    <name evidence="11" type="primary">ompC</name>
    <name evidence="11" type="ORF">QQF32_00930</name>
</gene>
<keyword evidence="6" id="KW-0813">Transport</keyword>
<name>A0AAP4FV22_9ENTR</name>
<evidence type="ECO:0000256" key="3">
    <source>
        <dbReference type="ARBA" id="ARBA00022452"/>
    </source>
</evidence>
<evidence type="ECO:0000256" key="10">
    <source>
        <dbReference type="SAM" id="SignalP"/>
    </source>
</evidence>
<feature type="compositionally biased region" description="Low complexity" evidence="9">
    <location>
        <begin position="173"/>
        <end position="189"/>
    </location>
</feature>
<evidence type="ECO:0000256" key="4">
    <source>
        <dbReference type="ARBA" id="ARBA00022692"/>
    </source>
</evidence>
<protein>
    <submittedName>
        <fullName evidence="11">Porin OmpC</fullName>
    </submittedName>
</protein>
<dbReference type="Gene3D" id="2.40.160.10">
    <property type="entry name" value="Porin"/>
    <property type="match status" value="1"/>
</dbReference>
<dbReference type="PANTHER" id="PTHR34501">
    <property type="entry name" value="PROTEIN YDDL-RELATED"/>
    <property type="match status" value="1"/>
</dbReference>
<dbReference type="InterPro" id="IPR001702">
    <property type="entry name" value="Porin_Gram-ve"/>
</dbReference>
<evidence type="ECO:0000256" key="1">
    <source>
        <dbReference type="ARBA" id="ARBA00004571"/>
    </source>
</evidence>
<reference evidence="11 12" key="1">
    <citation type="submission" date="2023-06" db="EMBL/GenBank/DDBJ databases">
        <title>Identification and characterization of antibiotic-resistant Gram-negative bacteria.</title>
        <authorList>
            <person name="Cho G.-S."/>
            <person name="Lee J."/>
            <person name="Tai E."/>
            <person name="Jeong S."/>
            <person name="Kim I."/>
            <person name="Kim B.-E."/>
            <person name="Jeong M.-I."/>
            <person name="Oh K.-K."/>
            <person name="Franz C.M.A.P."/>
        </authorList>
    </citation>
    <scope>NUCLEOTIDE SEQUENCE [LARGE SCALE GENOMIC DNA]</scope>
    <source>
        <strain evidence="11 12">V106_12</strain>
    </source>
</reference>
<keyword evidence="8" id="KW-0998">Cell outer membrane</keyword>
<dbReference type="Pfam" id="PF00267">
    <property type="entry name" value="Porin_1"/>
    <property type="match status" value="1"/>
</dbReference>
<evidence type="ECO:0000256" key="6">
    <source>
        <dbReference type="ARBA" id="ARBA00023114"/>
    </source>
</evidence>